<reference evidence="1 2" key="2">
    <citation type="submission" date="2016-06" db="EMBL/GenBank/DDBJ databases">
        <title>Pedobacter psychrophilus sp. nov., isolated from Antarctic fragmentary rock.</title>
        <authorList>
            <person name="Svec P."/>
        </authorList>
    </citation>
    <scope>NUCLEOTIDE SEQUENCE [LARGE SCALE GENOMIC DNA]</scope>
    <source>
        <strain evidence="1 2">CCM 8644</strain>
    </source>
</reference>
<gene>
    <name evidence="1" type="ORF">A5893_07600</name>
</gene>
<name>A0A179DJ36_9SPHI</name>
<keyword evidence="2" id="KW-1185">Reference proteome</keyword>
<protein>
    <submittedName>
        <fullName evidence="1">Uncharacterized protein</fullName>
    </submittedName>
</protein>
<dbReference type="AlphaFoldDB" id="A0A179DJ36"/>
<evidence type="ECO:0000313" key="2">
    <source>
        <dbReference type="Proteomes" id="UP000078459"/>
    </source>
</evidence>
<comment type="caution">
    <text evidence="1">The sequence shown here is derived from an EMBL/GenBank/DDBJ whole genome shotgun (WGS) entry which is preliminary data.</text>
</comment>
<dbReference type="RefSeq" id="WP_068822023.1">
    <property type="nucleotide sequence ID" value="NZ_LWHJ01000022.1"/>
</dbReference>
<dbReference type="Proteomes" id="UP000078459">
    <property type="component" value="Unassembled WGS sequence"/>
</dbReference>
<dbReference type="EMBL" id="LWHJ01000022">
    <property type="protein sequence ID" value="OAQ40792.1"/>
    <property type="molecule type" value="Genomic_DNA"/>
</dbReference>
<sequence length="133" mass="15646">MELPEDTIISENGKIHIKGIDLEDSWLLGIEYFENKSLLIIDLEFSIWPESKYYSKPKENEWTCYKKGQIKFKEVEQLNGIISLKDFKPSIDSESEKDWGNIYGLRIEENKFKFETNDSKISLFANQLELSIK</sequence>
<reference evidence="1 2" key="1">
    <citation type="submission" date="2016-04" db="EMBL/GenBank/DDBJ databases">
        <authorList>
            <person name="Evans L.H."/>
            <person name="Alamgir A."/>
            <person name="Owens N."/>
            <person name="Weber N.D."/>
            <person name="Virtaneva K."/>
            <person name="Barbian K."/>
            <person name="Babar A."/>
            <person name="Rosenke K."/>
        </authorList>
    </citation>
    <scope>NUCLEOTIDE SEQUENCE [LARGE SCALE GENOMIC DNA]</scope>
    <source>
        <strain evidence="1 2">CCM 8644</strain>
    </source>
</reference>
<organism evidence="1 2">
    <name type="scientific">Pedobacter psychrophilus</name>
    <dbReference type="NCBI Taxonomy" id="1826909"/>
    <lineage>
        <taxon>Bacteria</taxon>
        <taxon>Pseudomonadati</taxon>
        <taxon>Bacteroidota</taxon>
        <taxon>Sphingobacteriia</taxon>
        <taxon>Sphingobacteriales</taxon>
        <taxon>Sphingobacteriaceae</taxon>
        <taxon>Pedobacter</taxon>
    </lineage>
</organism>
<dbReference type="STRING" id="1826909.A5893_07600"/>
<evidence type="ECO:0000313" key="1">
    <source>
        <dbReference type="EMBL" id="OAQ40792.1"/>
    </source>
</evidence>
<accession>A0A179DJ36</accession>
<dbReference type="OrthoDB" id="7876709at2"/>
<proteinExistence type="predicted"/>